<accession>A0A7H0LJ80</accession>
<dbReference type="Proteomes" id="UP000516148">
    <property type="component" value="Chromosome"/>
</dbReference>
<evidence type="ECO:0000313" key="2">
    <source>
        <dbReference type="EMBL" id="QNQ09733.1"/>
    </source>
</evidence>
<keyword evidence="1" id="KW-0732">Signal</keyword>
<reference evidence="2 3" key="1">
    <citation type="submission" date="2020-09" db="EMBL/GenBank/DDBJ databases">
        <title>Sphingomonas sp., a new species isolated from pork steak.</title>
        <authorList>
            <person name="Heidler von Heilborn D."/>
        </authorList>
    </citation>
    <scope>NUCLEOTIDE SEQUENCE [LARGE SCALE GENOMIC DNA]</scope>
    <source>
        <strain evidence="3">S8-3T</strain>
    </source>
</reference>
<protein>
    <recommendedName>
        <fullName evidence="4">DUF4402 domain-containing protein</fullName>
    </recommendedName>
</protein>
<evidence type="ECO:0008006" key="4">
    <source>
        <dbReference type="Google" id="ProtNLM"/>
    </source>
</evidence>
<evidence type="ECO:0000256" key="1">
    <source>
        <dbReference type="SAM" id="SignalP"/>
    </source>
</evidence>
<name>A0A7H0LJ80_9SPHN</name>
<dbReference type="KEGG" id="spap:H3Z74_00250"/>
<dbReference type="Gene3D" id="2.60.120.430">
    <property type="entry name" value="Galactose-binding lectin"/>
    <property type="match status" value="1"/>
</dbReference>
<sequence length="188" mass="19321">MKIPVWALVVAAAFVTAPAAAKDLTVKVDARAMPWRVGVNPKMPFGRGDGKGPAIVMGMNLLSGTKVRFRATGSTDTIIGGEKFGPSGQAAYVTDANTGGSGSFFPSRYIPATQYPLRLNQLVGSFINADGGIIGTPFAIGESAEVEIPEGAAAIALGINDDIFSDNSGALDVVVSYAEGSVSVEDPK</sequence>
<proteinExistence type="predicted"/>
<feature type="chain" id="PRO_5028983548" description="DUF4402 domain-containing protein" evidence="1">
    <location>
        <begin position="22"/>
        <end position="188"/>
    </location>
</feature>
<dbReference type="RefSeq" id="WP_187762042.1">
    <property type="nucleotide sequence ID" value="NZ_CP061038.1"/>
</dbReference>
<evidence type="ECO:0000313" key="3">
    <source>
        <dbReference type="Proteomes" id="UP000516148"/>
    </source>
</evidence>
<keyword evidence="3" id="KW-1185">Reference proteome</keyword>
<organism evidence="2 3">
    <name type="scientific">Sphingomonas alpina</name>
    <dbReference type="NCBI Taxonomy" id="653931"/>
    <lineage>
        <taxon>Bacteria</taxon>
        <taxon>Pseudomonadati</taxon>
        <taxon>Pseudomonadota</taxon>
        <taxon>Alphaproteobacteria</taxon>
        <taxon>Sphingomonadales</taxon>
        <taxon>Sphingomonadaceae</taxon>
        <taxon>Sphingomonas</taxon>
    </lineage>
</organism>
<dbReference type="AlphaFoldDB" id="A0A7H0LJ80"/>
<feature type="signal peptide" evidence="1">
    <location>
        <begin position="1"/>
        <end position="21"/>
    </location>
</feature>
<dbReference type="EMBL" id="CP061038">
    <property type="protein sequence ID" value="QNQ09733.1"/>
    <property type="molecule type" value="Genomic_DNA"/>
</dbReference>
<gene>
    <name evidence="2" type="ORF">H3Z74_00250</name>
</gene>